<dbReference type="eggNOG" id="ENOG50325TA">
    <property type="taxonomic scope" value="Bacteria"/>
</dbReference>
<protein>
    <submittedName>
        <fullName evidence="2">Uncharacterized protein</fullName>
    </submittedName>
</protein>
<dbReference type="Proteomes" id="UP000002204">
    <property type="component" value="Chromosome"/>
</dbReference>
<feature type="compositionally biased region" description="Acidic residues" evidence="1">
    <location>
        <begin position="221"/>
        <end position="230"/>
    </location>
</feature>
<reference evidence="3" key="1">
    <citation type="submission" date="2005-03" db="EMBL/GenBank/DDBJ databases">
        <title>Comparison of the complete genome sequences of Rhodococcus erythropolis PR4 and Rhodococcus opacus B4.</title>
        <authorList>
            <person name="Takarada H."/>
            <person name="Sekine M."/>
            <person name="Hosoyama A."/>
            <person name="Yamada R."/>
            <person name="Fujisawa T."/>
            <person name="Omata S."/>
            <person name="Shimizu A."/>
            <person name="Tsukatani N."/>
            <person name="Tanikawa S."/>
            <person name="Fujita N."/>
            <person name="Harayama S."/>
        </authorList>
    </citation>
    <scope>NUCLEOTIDE SEQUENCE [LARGE SCALE GENOMIC DNA]</scope>
    <source>
        <strain evidence="3">PR4 / NBRC 100887</strain>
    </source>
</reference>
<dbReference type="RefSeq" id="WP_020909784.1">
    <property type="nucleotide sequence ID" value="NC_012490.1"/>
</dbReference>
<feature type="compositionally biased region" description="Basic and acidic residues" evidence="1">
    <location>
        <begin position="233"/>
        <end position="248"/>
    </location>
</feature>
<dbReference type="EMBL" id="AP008957">
    <property type="protein sequence ID" value="BAH36640.1"/>
    <property type="molecule type" value="Genomic_DNA"/>
</dbReference>
<organism evidence="2 3">
    <name type="scientific">Rhodococcus erythropolis (strain PR4 / NBRC 100887)</name>
    <dbReference type="NCBI Taxonomy" id="234621"/>
    <lineage>
        <taxon>Bacteria</taxon>
        <taxon>Bacillati</taxon>
        <taxon>Actinomycetota</taxon>
        <taxon>Actinomycetes</taxon>
        <taxon>Mycobacteriales</taxon>
        <taxon>Nocardiaceae</taxon>
        <taxon>Rhodococcus</taxon>
        <taxon>Rhodococcus erythropolis group</taxon>
    </lineage>
</organism>
<sequence>MLGHFKSAPIDQTRIQVLAAAAAARHLEGEQSTNAQRLNQLVQDNDARLNAIRDHERRSAALEHKANGSSREEIDAWDQERIQRDASTDRQVFNAAAAVAAGYVAARGLPAYDQLAQLSDSQLGPLPEAPTPETDPQTPTQGGPSKTENVKGVLDSVGGGLAQAVGPVAGDDEVAANLSPINLTQAAEELAQLAASIAPAMKAAMGSHPRSIKELLNIEQTPDEENEVAFEQDPARRRESERESEYAL</sequence>
<dbReference type="HOGENOM" id="CLU_1119473_0_0_11"/>
<feature type="region of interest" description="Disordered" evidence="1">
    <location>
        <begin position="121"/>
        <end position="152"/>
    </location>
</feature>
<feature type="region of interest" description="Disordered" evidence="1">
    <location>
        <begin position="218"/>
        <end position="248"/>
    </location>
</feature>
<evidence type="ECO:0000313" key="2">
    <source>
        <dbReference type="EMBL" id="BAH36640.1"/>
    </source>
</evidence>
<evidence type="ECO:0000256" key="1">
    <source>
        <dbReference type="SAM" id="MobiDB-lite"/>
    </source>
</evidence>
<evidence type="ECO:0000313" key="3">
    <source>
        <dbReference type="Proteomes" id="UP000002204"/>
    </source>
</evidence>
<dbReference type="KEGG" id="rer:RER_59320"/>
<reference evidence="2 3" key="2">
    <citation type="journal article" date="2006" name="Environ. Microbiol.">
        <title>Sequence analysis of three plasmids harboured in Rhodococcus erythropolis strain PR4.</title>
        <authorList>
            <person name="Sekine M."/>
            <person name="Tanikawa S."/>
            <person name="Omata S."/>
            <person name="Saito M."/>
            <person name="Fujisawa T."/>
            <person name="Tsukatani N."/>
            <person name="Tajima T."/>
            <person name="Sekigawa T."/>
            <person name="Kosugi H."/>
            <person name="Matsuo Y."/>
            <person name="Nishiko R."/>
            <person name="Imamura K."/>
            <person name="Ito M."/>
            <person name="Narita H."/>
            <person name="Tago S."/>
            <person name="Fujita N."/>
            <person name="Harayama S."/>
        </authorList>
    </citation>
    <scope>NUCLEOTIDE SEQUENCE [LARGE SCALE GENOMIC DNA]</scope>
    <source>
        <strain evidence="3">PR4 / NBRC 100887</strain>
    </source>
</reference>
<feature type="compositionally biased region" description="Low complexity" evidence="1">
    <location>
        <begin position="131"/>
        <end position="144"/>
    </location>
</feature>
<accession>C0ZVE6</accession>
<dbReference type="AlphaFoldDB" id="C0ZVE6"/>
<name>C0ZVE6_RHOE4</name>
<gene>
    <name evidence="2" type="ordered locus">RER_59320</name>
</gene>
<proteinExistence type="predicted"/>